<protein>
    <submittedName>
        <fullName evidence="3">Butirosin biosynthesis protein H, N-terminal</fullName>
    </submittedName>
</protein>
<gene>
    <name evidence="3" type="ORF">SAMN04488121_10533</name>
</gene>
<feature type="domain" description="Butirosin biosynthesis protein H N-terminal" evidence="1">
    <location>
        <begin position="20"/>
        <end position="151"/>
    </location>
</feature>
<proteinExistence type="predicted"/>
<evidence type="ECO:0000259" key="1">
    <source>
        <dbReference type="Pfam" id="PF14399"/>
    </source>
</evidence>
<sequence>MDEVLEVMSDIQFNHEQTAHCESGVISNIFRHYGLHISEPMAFGIGAGIFFGHLPFVKVNGVPGTTYRVVPGAIFKRVCKRLGVKMESQTFSSPEKGMEALDRVLETGRPVGLLSSVYYLPYFPPAYRFHFNAHNLVAFGKDGDNYRISDPIMETVTEIDPKSLAEARFAKGFPAPKGKMYYPVEVPKKVSFEQPIREGIKQACSDMLNIPLPFFGVKGMRFLAKRLKHYPEKVGDRKAVLYLGNIIRMQEEIGTGGAGFRFMYAAFLQEAAGILKREELSALSAELTKIGDTWRNFAFNAGRVCKSRSVNNVSYTELSEMLMQCAAEEEVLFRKLSKVKL</sequence>
<evidence type="ECO:0000313" key="4">
    <source>
        <dbReference type="Proteomes" id="UP000199045"/>
    </source>
</evidence>
<dbReference type="OrthoDB" id="4075615at2"/>
<dbReference type="EMBL" id="FNBN01000005">
    <property type="protein sequence ID" value="SDG56531.1"/>
    <property type="molecule type" value="Genomic_DNA"/>
</dbReference>
<dbReference type="InterPro" id="IPR032369">
    <property type="entry name" value="DUF4872"/>
</dbReference>
<dbReference type="AlphaFoldDB" id="A0A1G7VAF9"/>
<dbReference type="RefSeq" id="WP_089834706.1">
    <property type="nucleotide sequence ID" value="NZ_FNBN01000005.1"/>
</dbReference>
<dbReference type="Pfam" id="PF14399">
    <property type="entry name" value="BtrH_N"/>
    <property type="match status" value="1"/>
</dbReference>
<dbReference type="Pfam" id="PF16169">
    <property type="entry name" value="DUF4872"/>
    <property type="match status" value="1"/>
</dbReference>
<organism evidence="3 4">
    <name type="scientific">Chitinophaga filiformis</name>
    <name type="common">Myxococcus filiformis</name>
    <name type="synonym">Flexibacter filiformis</name>
    <dbReference type="NCBI Taxonomy" id="104663"/>
    <lineage>
        <taxon>Bacteria</taxon>
        <taxon>Pseudomonadati</taxon>
        <taxon>Bacteroidota</taxon>
        <taxon>Chitinophagia</taxon>
        <taxon>Chitinophagales</taxon>
        <taxon>Chitinophagaceae</taxon>
        <taxon>Chitinophaga</taxon>
    </lineage>
</organism>
<feature type="domain" description="DUF4872" evidence="2">
    <location>
        <begin position="162"/>
        <end position="336"/>
    </location>
</feature>
<dbReference type="Proteomes" id="UP000199045">
    <property type="component" value="Unassembled WGS sequence"/>
</dbReference>
<dbReference type="InterPro" id="IPR026935">
    <property type="entry name" value="BtrH_N"/>
</dbReference>
<evidence type="ECO:0000259" key="2">
    <source>
        <dbReference type="Pfam" id="PF16169"/>
    </source>
</evidence>
<accession>A0A1G7VAF9</accession>
<dbReference type="STRING" id="104663.SAMN04488121_10533"/>
<name>A0A1G7VAF9_CHIFI</name>
<evidence type="ECO:0000313" key="3">
    <source>
        <dbReference type="EMBL" id="SDG56531.1"/>
    </source>
</evidence>
<reference evidence="3 4" key="1">
    <citation type="submission" date="2016-10" db="EMBL/GenBank/DDBJ databases">
        <authorList>
            <person name="de Groot N.N."/>
        </authorList>
    </citation>
    <scope>NUCLEOTIDE SEQUENCE [LARGE SCALE GENOMIC DNA]</scope>
    <source>
        <strain evidence="3 4">DSM 527</strain>
    </source>
</reference>